<dbReference type="GO" id="GO:0047661">
    <property type="term" value="F:amino-acid racemase activity"/>
    <property type="evidence" value="ECO:0007669"/>
    <property type="project" value="InterPro"/>
</dbReference>
<dbReference type="PANTHER" id="PTHR28047:SF5">
    <property type="entry name" value="PROTEIN DCG1"/>
    <property type="match status" value="1"/>
</dbReference>
<dbReference type="Proteomes" id="UP000479526">
    <property type="component" value="Unassembled WGS sequence"/>
</dbReference>
<reference evidence="2 3" key="1">
    <citation type="submission" date="2020-01" db="EMBL/GenBank/DDBJ databases">
        <title>Herbidospora sp. NEAU-GS84 nov., a novel actinomycete isolated from soil.</title>
        <authorList>
            <person name="Han L."/>
        </authorList>
    </citation>
    <scope>NUCLEOTIDE SEQUENCE [LARGE SCALE GENOMIC DNA]</scope>
    <source>
        <strain evidence="2 3">NEAU-GS84</strain>
    </source>
</reference>
<comment type="similarity">
    <text evidence="1">Belongs to the HyuE racemase family.</text>
</comment>
<dbReference type="EMBL" id="WXEW01000007">
    <property type="protein sequence ID" value="NAS24916.1"/>
    <property type="molecule type" value="Genomic_DNA"/>
</dbReference>
<dbReference type="InterPro" id="IPR015942">
    <property type="entry name" value="Asp/Glu/hydantoin_racemase"/>
</dbReference>
<name>A0A7C9NQU2_9ACTN</name>
<accession>A0A7C9NQU2</accession>
<dbReference type="Gene3D" id="3.40.50.12500">
    <property type="match status" value="1"/>
</dbReference>
<dbReference type="InterPro" id="IPR052186">
    <property type="entry name" value="Hydantoin_racemase-like"/>
</dbReference>
<evidence type="ECO:0000313" key="2">
    <source>
        <dbReference type="EMBL" id="NAS24916.1"/>
    </source>
</evidence>
<organism evidence="2 3">
    <name type="scientific">Herbidospora solisilvae</name>
    <dbReference type="NCBI Taxonomy" id="2696284"/>
    <lineage>
        <taxon>Bacteria</taxon>
        <taxon>Bacillati</taxon>
        <taxon>Actinomycetota</taxon>
        <taxon>Actinomycetes</taxon>
        <taxon>Streptosporangiales</taxon>
        <taxon>Streptosporangiaceae</taxon>
        <taxon>Herbidospora</taxon>
    </lineage>
</organism>
<keyword evidence="3" id="KW-1185">Reference proteome</keyword>
<evidence type="ECO:0000313" key="3">
    <source>
        <dbReference type="Proteomes" id="UP000479526"/>
    </source>
</evidence>
<dbReference type="PANTHER" id="PTHR28047">
    <property type="entry name" value="PROTEIN DCG1"/>
    <property type="match status" value="1"/>
</dbReference>
<dbReference type="AlphaFoldDB" id="A0A7C9NQU2"/>
<evidence type="ECO:0000256" key="1">
    <source>
        <dbReference type="ARBA" id="ARBA00038414"/>
    </source>
</evidence>
<protein>
    <submittedName>
        <fullName evidence="2">Asp/Glu racemase</fullName>
    </submittedName>
</protein>
<sequence>MHVKVINPNTSRDMTETIGACAREVAAHVTAVSPAMGPASIESHYDEALAVPGVLSELHGADAYVIACFGDPGLDAAREVADGPVLGLAEAAMHVATLVSRSFSVVTTLGRTVQRARDLADRYGCAAACRGVHACEIPVLDLDDEACDLVAEVAEAALREDRSEAIVLGCAGMGAYTKEIARRIDAPVIDGVQAAVTLAESLVRLGLTTSRKGEYAAPPPKPYAGLLAEFALRAERPI</sequence>
<proteinExistence type="inferred from homology"/>
<comment type="caution">
    <text evidence="2">The sequence shown here is derived from an EMBL/GenBank/DDBJ whole genome shotgun (WGS) entry which is preliminary data.</text>
</comment>
<dbReference type="Pfam" id="PF01177">
    <property type="entry name" value="Asp_Glu_race"/>
    <property type="match status" value="1"/>
</dbReference>
<gene>
    <name evidence="2" type="ORF">GT755_24925</name>
</gene>
<dbReference type="InterPro" id="IPR053714">
    <property type="entry name" value="Iso_Racemase_Enz_sf"/>
</dbReference>